<organism evidence="1 2">
    <name type="scientific">Panicum miliaceum</name>
    <name type="common">Proso millet</name>
    <name type="synonym">Broomcorn millet</name>
    <dbReference type="NCBI Taxonomy" id="4540"/>
    <lineage>
        <taxon>Eukaryota</taxon>
        <taxon>Viridiplantae</taxon>
        <taxon>Streptophyta</taxon>
        <taxon>Embryophyta</taxon>
        <taxon>Tracheophyta</taxon>
        <taxon>Spermatophyta</taxon>
        <taxon>Magnoliopsida</taxon>
        <taxon>Liliopsida</taxon>
        <taxon>Poales</taxon>
        <taxon>Poaceae</taxon>
        <taxon>PACMAD clade</taxon>
        <taxon>Panicoideae</taxon>
        <taxon>Panicodae</taxon>
        <taxon>Paniceae</taxon>
        <taxon>Panicinae</taxon>
        <taxon>Panicum</taxon>
        <taxon>Panicum sect. Panicum</taxon>
    </lineage>
</organism>
<evidence type="ECO:0000313" key="2">
    <source>
        <dbReference type="Proteomes" id="UP000275267"/>
    </source>
</evidence>
<dbReference type="Proteomes" id="UP000275267">
    <property type="component" value="Unassembled WGS sequence"/>
</dbReference>
<dbReference type="GO" id="GO:0048364">
    <property type="term" value="P:root development"/>
    <property type="evidence" value="ECO:0007669"/>
    <property type="project" value="InterPro"/>
</dbReference>
<dbReference type="PANTHER" id="PTHR33070:SF120">
    <property type="entry name" value="EXPRESSED PROTEIN"/>
    <property type="match status" value="1"/>
</dbReference>
<accession>A0A3L6Q1E5</accession>
<keyword evidence="2" id="KW-1185">Reference proteome</keyword>
<gene>
    <name evidence="1" type="ORF">C2845_PM17G02450</name>
</gene>
<comment type="caution">
    <text evidence="1">The sequence shown here is derived from an EMBL/GenBank/DDBJ whole genome shotgun (WGS) entry which is preliminary data.</text>
</comment>
<sequence length="416" mass="46468">MREAPSAGDWFARSEVVGPGVSGLLLRMAGFKVEKFAQTSDFTKICQLGFQLAEFYANVVYTRYGGYKITDGCRYYRIRIEMQVQLSVVEDQELQTLKAHVSSPSATIGAACDGLRRLGGVYSCIEEMMCLPSSQALTRQRKMVEEELEKSLVLIDLCNVMQESFAELKTSIQELRLVLKRRDNAAAQLKIESFVRLAKKTQKPLKKTTSKATAEGCSCRLVKLLAEGRETAVSLLESTSLLLPKQIGSPIASKWSLVSKKFQKTKVICEERQLQALERSIGDLEDGVEFLFRRLIQSRVSPAAGSIDKSYKAAEEATSAGNKAAAAEGKKRTTKTTRVKQAYIDSLLEKYPFKPYRWEQLEKTEPDPEIREMLRAAIAPAAAIMKATRDREEAIVRQYLALGYAEEEVEIDGDEA</sequence>
<dbReference type="EMBL" id="PQIB02000014">
    <property type="protein sequence ID" value="RLM68876.1"/>
    <property type="molecule type" value="Genomic_DNA"/>
</dbReference>
<dbReference type="Pfam" id="PF03087">
    <property type="entry name" value="BPS1"/>
    <property type="match status" value="1"/>
</dbReference>
<reference evidence="2" key="1">
    <citation type="journal article" date="2019" name="Nat. Commun.">
        <title>The genome of broomcorn millet.</title>
        <authorList>
            <person name="Zou C."/>
            <person name="Miki D."/>
            <person name="Li D."/>
            <person name="Tang Q."/>
            <person name="Xiao L."/>
            <person name="Rajput S."/>
            <person name="Deng P."/>
            <person name="Jia W."/>
            <person name="Huang R."/>
            <person name="Zhang M."/>
            <person name="Sun Y."/>
            <person name="Hu J."/>
            <person name="Fu X."/>
            <person name="Schnable P.S."/>
            <person name="Li F."/>
            <person name="Zhang H."/>
            <person name="Feng B."/>
            <person name="Zhu X."/>
            <person name="Liu R."/>
            <person name="Schnable J.C."/>
            <person name="Zhu J.-K."/>
            <person name="Zhang H."/>
        </authorList>
    </citation>
    <scope>NUCLEOTIDE SEQUENCE [LARGE SCALE GENOMIC DNA]</scope>
</reference>
<dbReference type="OrthoDB" id="1701699at2759"/>
<dbReference type="GO" id="GO:0048367">
    <property type="term" value="P:shoot system development"/>
    <property type="evidence" value="ECO:0007669"/>
    <property type="project" value="InterPro"/>
</dbReference>
<name>A0A3L6Q1E5_PANMI</name>
<evidence type="ECO:0000313" key="1">
    <source>
        <dbReference type="EMBL" id="RLM68876.1"/>
    </source>
</evidence>
<dbReference type="AlphaFoldDB" id="A0A3L6Q1E5"/>
<dbReference type="STRING" id="4540.A0A3L6Q1E5"/>
<proteinExistence type="predicted"/>
<dbReference type="InterPro" id="IPR004320">
    <property type="entry name" value="BPS1_pln"/>
</dbReference>
<dbReference type="PANTHER" id="PTHR33070">
    <property type="entry name" value="OS06G0725500 PROTEIN"/>
    <property type="match status" value="1"/>
</dbReference>
<protein>
    <submittedName>
        <fullName evidence="1">Uncharacterized protein</fullName>
    </submittedName>
</protein>